<proteinExistence type="predicted"/>
<dbReference type="EMBL" id="BTGU01000026">
    <property type="protein sequence ID" value="GMN47687.1"/>
    <property type="molecule type" value="Genomic_DNA"/>
</dbReference>
<dbReference type="AlphaFoldDB" id="A0AA88A722"/>
<keyword evidence="2" id="KW-1185">Reference proteome</keyword>
<accession>A0AA88A722</accession>
<protein>
    <submittedName>
        <fullName evidence="1">Uncharacterized protein</fullName>
    </submittedName>
</protein>
<evidence type="ECO:0000313" key="2">
    <source>
        <dbReference type="Proteomes" id="UP001187192"/>
    </source>
</evidence>
<evidence type="ECO:0000313" key="1">
    <source>
        <dbReference type="EMBL" id="GMN47687.1"/>
    </source>
</evidence>
<sequence length="129" mass="14338">MSTSRRAERKRISTELPLSTSMRPTWQLSLGRNLGAPDMACLMCLLINEYESPECGEPPIMAPMVFFMGGTHGGIPSSTGRQLLGEALNSHRCMTSYSGEMSNAYFSEDRSFLECLLFCDPSCVSLRER</sequence>
<organism evidence="1 2">
    <name type="scientific">Ficus carica</name>
    <name type="common">Common fig</name>
    <dbReference type="NCBI Taxonomy" id="3494"/>
    <lineage>
        <taxon>Eukaryota</taxon>
        <taxon>Viridiplantae</taxon>
        <taxon>Streptophyta</taxon>
        <taxon>Embryophyta</taxon>
        <taxon>Tracheophyta</taxon>
        <taxon>Spermatophyta</taxon>
        <taxon>Magnoliopsida</taxon>
        <taxon>eudicotyledons</taxon>
        <taxon>Gunneridae</taxon>
        <taxon>Pentapetalae</taxon>
        <taxon>rosids</taxon>
        <taxon>fabids</taxon>
        <taxon>Rosales</taxon>
        <taxon>Moraceae</taxon>
        <taxon>Ficeae</taxon>
        <taxon>Ficus</taxon>
    </lineage>
</organism>
<comment type="caution">
    <text evidence="1">The sequence shown here is derived from an EMBL/GenBank/DDBJ whole genome shotgun (WGS) entry which is preliminary data.</text>
</comment>
<reference evidence="1" key="1">
    <citation type="submission" date="2023-07" db="EMBL/GenBank/DDBJ databases">
        <title>draft genome sequence of fig (Ficus carica).</title>
        <authorList>
            <person name="Takahashi T."/>
            <person name="Nishimura K."/>
        </authorList>
    </citation>
    <scope>NUCLEOTIDE SEQUENCE</scope>
</reference>
<name>A0AA88A722_FICCA</name>
<gene>
    <name evidence="1" type="ORF">TIFTF001_016862</name>
</gene>
<dbReference type="Proteomes" id="UP001187192">
    <property type="component" value="Unassembled WGS sequence"/>
</dbReference>